<feature type="domain" description="UvrD-like helicase C-terminal" evidence="16">
    <location>
        <begin position="449"/>
        <end position="692"/>
    </location>
</feature>
<reference evidence="18" key="1">
    <citation type="journal article" date="2019" name="Int. J. Syst. Evol. Microbiol.">
        <title>The Global Catalogue of Microorganisms (GCM) 10K type strain sequencing project: providing services to taxonomists for standard genome sequencing and annotation.</title>
        <authorList>
            <consortium name="The Broad Institute Genomics Platform"/>
            <consortium name="The Broad Institute Genome Sequencing Center for Infectious Disease"/>
            <person name="Wu L."/>
            <person name="Ma J."/>
        </authorList>
    </citation>
    <scope>NUCLEOTIDE SEQUENCE [LARGE SCALE GENOMIC DNA]</scope>
    <source>
        <strain evidence="18">CGMCC 4.7106</strain>
    </source>
</reference>
<protein>
    <recommendedName>
        <fullName evidence="12">DNA 3'-5' helicase</fullName>
        <ecNumber evidence="12">5.6.2.4</ecNumber>
    </recommendedName>
</protein>
<dbReference type="RefSeq" id="WP_386818216.1">
    <property type="nucleotide sequence ID" value="NZ_JBHUIT010000002.1"/>
</dbReference>
<evidence type="ECO:0000256" key="5">
    <source>
        <dbReference type="ARBA" id="ARBA00022806"/>
    </source>
</evidence>
<evidence type="ECO:0000259" key="15">
    <source>
        <dbReference type="PROSITE" id="PS51198"/>
    </source>
</evidence>
<dbReference type="Gene3D" id="3.40.50.300">
    <property type="entry name" value="P-loop containing nucleotide triphosphate hydrolases"/>
    <property type="match status" value="3"/>
</dbReference>
<dbReference type="Proteomes" id="UP001597375">
    <property type="component" value="Unassembled WGS sequence"/>
</dbReference>
<name>A0ABW5D4C0_9BACT</name>
<feature type="domain" description="UvrD-like helicase ATP-binding" evidence="15">
    <location>
        <begin position="1"/>
        <end position="448"/>
    </location>
</feature>
<evidence type="ECO:0000256" key="9">
    <source>
        <dbReference type="ARBA" id="ARBA00023204"/>
    </source>
</evidence>
<dbReference type="PANTHER" id="PTHR11070">
    <property type="entry name" value="UVRD / RECB / PCRA DNA HELICASE FAMILY MEMBER"/>
    <property type="match status" value="1"/>
</dbReference>
<keyword evidence="4 14" id="KW-0378">Hydrolase</keyword>
<evidence type="ECO:0000256" key="13">
    <source>
        <dbReference type="ARBA" id="ARBA00048988"/>
    </source>
</evidence>
<evidence type="ECO:0000259" key="16">
    <source>
        <dbReference type="PROSITE" id="PS51217"/>
    </source>
</evidence>
<dbReference type="EMBL" id="JBHUIT010000002">
    <property type="protein sequence ID" value="MFD2255559.1"/>
    <property type="molecule type" value="Genomic_DNA"/>
</dbReference>
<keyword evidence="9" id="KW-0234">DNA repair</keyword>
<dbReference type="EC" id="5.6.2.4" evidence="12"/>
<keyword evidence="3" id="KW-0227">DNA damage</keyword>
<proteinExistence type="predicted"/>
<dbReference type="SUPFAM" id="SSF52980">
    <property type="entry name" value="Restriction endonuclease-like"/>
    <property type="match status" value="1"/>
</dbReference>
<organism evidence="17 18">
    <name type="scientific">Luteolibacter algae</name>
    <dbReference type="NCBI Taxonomy" id="454151"/>
    <lineage>
        <taxon>Bacteria</taxon>
        <taxon>Pseudomonadati</taxon>
        <taxon>Verrucomicrobiota</taxon>
        <taxon>Verrucomicrobiia</taxon>
        <taxon>Verrucomicrobiales</taxon>
        <taxon>Verrucomicrobiaceae</taxon>
        <taxon>Luteolibacter</taxon>
    </lineage>
</organism>
<evidence type="ECO:0000256" key="3">
    <source>
        <dbReference type="ARBA" id="ARBA00022763"/>
    </source>
</evidence>
<dbReference type="InterPro" id="IPR011335">
    <property type="entry name" value="Restrct_endonuc-II-like"/>
</dbReference>
<dbReference type="PROSITE" id="PS51198">
    <property type="entry name" value="UVRD_HELICASE_ATP_BIND"/>
    <property type="match status" value="1"/>
</dbReference>
<gene>
    <name evidence="17" type="ORF">ACFSSA_02630</name>
</gene>
<dbReference type="SUPFAM" id="SSF52540">
    <property type="entry name" value="P-loop containing nucleoside triphosphate hydrolases"/>
    <property type="match status" value="1"/>
</dbReference>
<evidence type="ECO:0000256" key="10">
    <source>
        <dbReference type="ARBA" id="ARBA00023235"/>
    </source>
</evidence>
<dbReference type="InterPro" id="IPR011604">
    <property type="entry name" value="PDDEXK-like_dom_sf"/>
</dbReference>
<keyword evidence="18" id="KW-1185">Reference proteome</keyword>
<evidence type="ECO:0000256" key="11">
    <source>
        <dbReference type="ARBA" id="ARBA00034617"/>
    </source>
</evidence>
<dbReference type="InterPro" id="IPR000212">
    <property type="entry name" value="DNA_helicase_UvrD/REP"/>
</dbReference>
<feature type="binding site" evidence="14">
    <location>
        <begin position="12"/>
        <end position="19"/>
    </location>
    <ligand>
        <name>ATP</name>
        <dbReference type="ChEBI" id="CHEBI:30616"/>
    </ligand>
</feature>
<sequence>MNVLENNLLVLASAGSGKTYTLSDRIIGLMAHGVEPEKIVALTFTRKAAGEFADAILRKLASAAESEEIASELRSKFSQPETDFPGILEKTVRNLPRLTLGTMDGFFAKVVRGFQYELGITGGKFDLLEGEAAESIRDELLEGLIDGELDEAMEERFIEIFRRASYGKESARVLEELRKFISIWHQIFVSPFPREWGLAVLANAAEEDWEKGKGPLLDQLVRDWPNVPDKKKRHESAFEPMVKAFREHTVGSGLLGKATGLVPKILEAVREGDGTIDISYYQPLSITGFAAQALRDLAHLAARSEFAAALSRTRGMHGVISAYDSLIERDLRLKGKLGFDDVKRLMGNWMQGEEARLRREAVDFRLDSSYSHWLLDEFQDTSRDEWNALLPLIDEGITDNDSTVFIVGDKKQAIYAWRGGEVGLFDELTDHYSPGLKTATMATSWRSSPEILELVNKVCGDKQVMFSLFGAAATRWEWEKHVSAPQLARPEKAGYGRVEIVEKDEKTEQVVARLRQLGIGSKKLSCGVLVETNTEVRDWADTLRSEGFQVVEEGAREPAKDHPVGILIWQLLRWLADPSDSFAWNTVRMSPLQDFLEQQYGPAWQKAWESLTAMISESGYAGMIEEITSSLRPTLENFGQRRIADLLHALRELDRSGAASPREAADWISRLKISQSPGVAAVQVMTIHKSKGLGFDVVILPEICSEKIPSLSHFNTIIGENWVSEAPAAWARSLIPELRAAEEKWSEQQTYEAFCKLYVALTRAKRGLYVFIDTPSKTADPQKASLVNWLMDSLLLNGSPGESIEIGHEGWAEEIELLPVSAPRPMLQLGKAEIKRSRSTPSGDKSNDHIPSIVSSYGRSFGSEVHRALESIEWIDLGTQPVLEPEIEKIIDDCLAVPEVACLFTKGDRNVRLYREQGVEAVIDDKWISGVIDRLHVHYDGNHTVTSVEIIDYKTDRVNDAAELRMRYSGQMEAYRKIVASIYPEARVSCILVSTALLTALNV</sequence>
<evidence type="ECO:0000256" key="2">
    <source>
        <dbReference type="ARBA" id="ARBA00022741"/>
    </source>
</evidence>
<evidence type="ECO:0000256" key="14">
    <source>
        <dbReference type="PROSITE-ProRule" id="PRU00560"/>
    </source>
</evidence>
<evidence type="ECO:0000256" key="8">
    <source>
        <dbReference type="ARBA" id="ARBA00023125"/>
    </source>
</evidence>
<dbReference type="Gene3D" id="3.90.320.10">
    <property type="match status" value="1"/>
</dbReference>
<comment type="catalytic activity">
    <reaction evidence="11">
        <text>Couples ATP hydrolysis with the unwinding of duplex DNA by translocating in the 3'-5' direction.</text>
        <dbReference type="EC" id="5.6.2.4"/>
    </reaction>
</comment>
<keyword evidence="8" id="KW-0238">DNA-binding</keyword>
<dbReference type="PROSITE" id="PS51217">
    <property type="entry name" value="UVRD_HELICASE_CTER"/>
    <property type="match status" value="1"/>
</dbReference>
<evidence type="ECO:0000256" key="1">
    <source>
        <dbReference type="ARBA" id="ARBA00022722"/>
    </source>
</evidence>
<keyword evidence="7 14" id="KW-0067">ATP-binding</keyword>
<dbReference type="PANTHER" id="PTHR11070:SF67">
    <property type="entry name" value="DNA 3'-5' HELICASE"/>
    <property type="match status" value="1"/>
</dbReference>
<dbReference type="Pfam" id="PF13361">
    <property type="entry name" value="UvrD_C"/>
    <property type="match status" value="1"/>
</dbReference>
<dbReference type="Pfam" id="PF00580">
    <property type="entry name" value="UvrD-helicase"/>
    <property type="match status" value="1"/>
</dbReference>
<dbReference type="InterPro" id="IPR027417">
    <property type="entry name" value="P-loop_NTPase"/>
</dbReference>
<dbReference type="GO" id="GO:0008854">
    <property type="term" value="F:exodeoxyribonuclease V activity"/>
    <property type="evidence" value="ECO:0007669"/>
    <property type="project" value="UniProtKB-EC"/>
</dbReference>
<evidence type="ECO:0000313" key="17">
    <source>
        <dbReference type="EMBL" id="MFD2255559.1"/>
    </source>
</evidence>
<keyword evidence="10" id="KW-0413">Isomerase</keyword>
<keyword evidence="2 14" id="KW-0547">Nucleotide-binding</keyword>
<keyword evidence="6" id="KW-0269">Exonuclease</keyword>
<comment type="catalytic activity">
    <reaction evidence="13">
        <text>ATP + H2O = ADP + phosphate + H(+)</text>
        <dbReference type="Rhea" id="RHEA:13065"/>
        <dbReference type="ChEBI" id="CHEBI:15377"/>
        <dbReference type="ChEBI" id="CHEBI:15378"/>
        <dbReference type="ChEBI" id="CHEBI:30616"/>
        <dbReference type="ChEBI" id="CHEBI:43474"/>
        <dbReference type="ChEBI" id="CHEBI:456216"/>
        <dbReference type="EC" id="5.6.2.4"/>
    </reaction>
</comment>
<keyword evidence="5 14" id="KW-0347">Helicase</keyword>
<accession>A0ABW5D4C0</accession>
<comment type="caution">
    <text evidence="17">The sequence shown here is derived from an EMBL/GenBank/DDBJ whole genome shotgun (WGS) entry which is preliminary data.</text>
</comment>
<dbReference type="InterPro" id="IPR014017">
    <property type="entry name" value="DNA_helicase_UvrD-like_C"/>
</dbReference>
<evidence type="ECO:0000256" key="6">
    <source>
        <dbReference type="ARBA" id="ARBA00022839"/>
    </source>
</evidence>
<evidence type="ECO:0000256" key="4">
    <source>
        <dbReference type="ARBA" id="ARBA00022801"/>
    </source>
</evidence>
<evidence type="ECO:0000256" key="7">
    <source>
        <dbReference type="ARBA" id="ARBA00022840"/>
    </source>
</evidence>
<evidence type="ECO:0000313" key="18">
    <source>
        <dbReference type="Proteomes" id="UP001597375"/>
    </source>
</evidence>
<keyword evidence="1" id="KW-0540">Nuclease</keyword>
<dbReference type="InterPro" id="IPR014016">
    <property type="entry name" value="UvrD-like_ATP-bd"/>
</dbReference>
<evidence type="ECO:0000256" key="12">
    <source>
        <dbReference type="ARBA" id="ARBA00034808"/>
    </source>
</evidence>